<accession>A0ABP3NWV6</accession>
<dbReference type="InterPro" id="IPR051317">
    <property type="entry name" value="Gfo/Idh/MocA_oxidoreduct"/>
</dbReference>
<dbReference type="InterPro" id="IPR000683">
    <property type="entry name" value="Gfo/Idh/MocA-like_OxRdtase_N"/>
</dbReference>
<evidence type="ECO:0000313" key="4">
    <source>
        <dbReference type="Proteomes" id="UP001501169"/>
    </source>
</evidence>
<evidence type="ECO:0000259" key="1">
    <source>
        <dbReference type="Pfam" id="PF01408"/>
    </source>
</evidence>
<dbReference type="SUPFAM" id="SSF51735">
    <property type="entry name" value="NAD(P)-binding Rossmann-fold domains"/>
    <property type="match status" value="1"/>
</dbReference>
<dbReference type="Pfam" id="PF21378">
    <property type="entry name" value="YceM-like_C"/>
    <property type="match status" value="1"/>
</dbReference>
<reference evidence="4" key="1">
    <citation type="journal article" date="2019" name="Int. J. Syst. Evol. Microbiol.">
        <title>The Global Catalogue of Microorganisms (GCM) 10K type strain sequencing project: providing services to taxonomists for standard genome sequencing and annotation.</title>
        <authorList>
            <consortium name="The Broad Institute Genomics Platform"/>
            <consortium name="The Broad Institute Genome Sequencing Center for Infectious Disease"/>
            <person name="Wu L."/>
            <person name="Ma J."/>
        </authorList>
    </citation>
    <scope>NUCLEOTIDE SEQUENCE [LARGE SCALE GENOMIC DNA]</scope>
    <source>
        <strain evidence="4">JCM 14331</strain>
    </source>
</reference>
<dbReference type="RefSeq" id="WP_226767084.1">
    <property type="nucleotide sequence ID" value="NZ_BAAAEO010000003.1"/>
</dbReference>
<organism evidence="3 4">
    <name type="scientific">Rheinheimera aquimaris</name>
    <dbReference type="NCBI Taxonomy" id="412437"/>
    <lineage>
        <taxon>Bacteria</taxon>
        <taxon>Pseudomonadati</taxon>
        <taxon>Pseudomonadota</taxon>
        <taxon>Gammaproteobacteria</taxon>
        <taxon>Chromatiales</taxon>
        <taxon>Chromatiaceae</taxon>
        <taxon>Rheinheimera</taxon>
    </lineage>
</organism>
<comment type="caution">
    <text evidence="3">The sequence shown here is derived from an EMBL/GenBank/DDBJ whole genome shotgun (WGS) entry which is preliminary data.</text>
</comment>
<dbReference type="InterPro" id="IPR048477">
    <property type="entry name" value="YceM-like_C"/>
</dbReference>
<dbReference type="SUPFAM" id="SSF55347">
    <property type="entry name" value="Glyceraldehyde-3-phosphate dehydrogenase-like, C-terminal domain"/>
    <property type="match status" value="1"/>
</dbReference>
<dbReference type="Proteomes" id="UP001501169">
    <property type="component" value="Unassembled WGS sequence"/>
</dbReference>
<dbReference type="Gene3D" id="3.40.50.720">
    <property type="entry name" value="NAD(P)-binding Rossmann-like Domain"/>
    <property type="match status" value="1"/>
</dbReference>
<proteinExistence type="predicted"/>
<name>A0ABP3NWV6_9GAMM</name>
<dbReference type="PANTHER" id="PTHR43708:SF4">
    <property type="entry name" value="OXIDOREDUCTASE YCEM-RELATED"/>
    <property type="match status" value="1"/>
</dbReference>
<dbReference type="Pfam" id="PF01408">
    <property type="entry name" value="GFO_IDH_MocA"/>
    <property type="match status" value="1"/>
</dbReference>
<keyword evidence="4" id="KW-1185">Reference proteome</keyword>
<dbReference type="Gene3D" id="3.30.360.10">
    <property type="entry name" value="Dihydrodipicolinate Reductase, domain 2"/>
    <property type="match status" value="1"/>
</dbReference>
<evidence type="ECO:0000313" key="3">
    <source>
        <dbReference type="EMBL" id="GAA0553303.1"/>
    </source>
</evidence>
<sequence>MRIALLGLGDIAQKAYLPLLSSMAGVTPLLCTRQAALLQKLMQQYRIREGYTELSQLIAARPDAVMIHSSTDSHFSIAMQLLQAGIAVFVDKPISYQLDECEQLLTFAERRNLPLFVGFNRRYVPLYQEPLAELPVQLHYQKHRYNLPADTRTFVYDDFIHLLDFAHYATVMHNKGNFTPVVYGQFDTSQAGNKLLGAVQVNWQLGKTTVSVSMNRLSGVNMERLEYYGHNKHWQVDNLVQGHFAEAGQISRLAQHDWHSTLQRRGFVSMLQAFISQLEKGGTNVTENKRALSSHQLCEYVVQQLGG</sequence>
<dbReference type="InterPro" id="IPR036291">
    <property type="entry name" value="NAD(P)-bd_dom_sf"/>
</dbReference>
<dbReference type="EMBL" id="BAAAEO010000003">
    <property type="protein sequence ID" value="GAA0553303.1"/>
    <property type="molecule type" value="Genomic_DNA"/>
</dbReference>
<feature type="domain" description="Gfo/Idh/MocA-like oxidoreductase N-terminal" evidence="1">
    <location>
        <begin position="1"/>
        <end position="119"/>
    </location>
</feature>
<feature type="domain" description="YceM-like C-terminal" evidence="2">
    <location>
        <begin position="136"/>
        <end position="242"/>
    </location>
</feature>
<dbReference type="PANTHER" id="PTHR43708">
    <property type="entry name" value="CONSERVED EXPRESSED OXIDOREDUCTASE (EUROFUNG)"/>
    <property type="match status" value="1"/>
</dbReference>
<evidence type="ECO:0000259" key="2">
    <source>
        <dbReference type="Pfam" id="PF21378"/>
    </source>
</evidence>
<protein>
    <submittedName>
        <fullName evidence="3">Gfo/Idh/MocA family oxidoreductase</fullName>
    </submittedName>
</protein>
<gene>
    <name evidence="3" type="ORF">GCM10009098_21270</name>
</gene>